<name>A0ABU3VRX6_9EURY</name>
<reference evidence="6 7" key="1">
    <citation type="submission" date="2023-06" db="EMBL/GenBank/DDBJ databases">
        <title>Genome sequence of Methanimicrococcus sp. At1.</title>
        <authorList>
            <person name="Protasov E."/>
            <person name="Platt K."/>
            <person name="Poehlein A."/>
            <person name="Daniel R."/>
            <person name="Brune A."/>
        </authorList>
    </citation>
    <scope>NUCLEOTIDE SEQUENCE [LARGE SCALE GENOMIC DNA]</scope>
    <source>
        <strain evidence="6 7">At1</strain>
    </source>
</reference>
<keyword evidence="7" id="KW-1185">Reference proteome</keyword>
<evidence type="ECO:0000259" key="5">
    <source>
        <dbReference type="Pfam" id="PF17210"/>
    </source>
</evidence>
<proteinExistence type="predicted"/>
<evidence type="ECO:0000313" key="6">
    <source>
        <dbReference type="EMBL" id="MDV0446157.1"/>
    </source>
</evidence>
<keyword evidence="3" id="KW-0732">Signal</keyword>
<protein>
    <recommendedName>
        <fullName evidence="5">SD-repeat containing protein B domain-containing protein</fullName>
    </recommendedName>
</protein>
<evidence type="ECO:0000256" key="2">
    <source>
        <dbReference type="ARBA" id="ARBA00022525"/>
    </source>
</evidence>
<organism evidence="6 7">
    <name type="scientific">Methanimicrococcus hacksteinii</name>
    <dbReference type="NCBI Taxonomy" id="3028293"/>
    <lineage>
        <taxon>Archaea</taxon>
        <taxon>Methanobacteriati</taxon>
        <taxon>Methanobacteriota</taxon>
        <taxon>Stenosarchaea group</taxon>
        <taxon>Methanomicrobia</taxon>
        <taxon>Methanosarcinales</taxon>
        <taxon>Methanosarcinaceae</taxon>
        <taxon>Methanimicrococcus</taxon>
    </lineage>
</organism>
<keyword evidence="2" id="KW-0964">Secreted</keyword>
<comment type="caution">
    <text evidence="6">The sequence shown here is derived from an EMBL/GenBank/DDBJ whole genome shotgun (WGS) entry which is preliminary data.</text>
</comment>
<dbReference type="EMBL" id="JAWDKC010000034">
    <property type="protein sequence ID" value="MDV0446157.1"/>
    <property type="molecule type" value="Genomic_DNA"/>
</dbReference>
<dbReference type="RefSeq" id="WP_318786598.1">
    <property type="nucleotide sequence ID" value="NZ_JAWDKC010000034.1"/>
</dbReference>
<dbReference type="InterPro" id="IPR013783">
    <property type="entry name" value="Ig-like_fold"/>
</dbReference>
<keyword evidence="4" id="KW-0472">Membrane</keyword>
<accession>A0ABU3VRX6</accession>
<feature type="transmembrane region" description="Helical" evidence="4">
    <location>
        <begin position="1577"/>
        <end position="1598"/>
    </location>
</feature>
<dbReference type="Pfam" id="PF17210">
    <property type="entry name" value="SdrD_B"/>
    <property type="match status" value="1"/>
</dbReference>
<dbReference type="SUPFAM" id="SSF117074">
    <property type="entry name" value="Hypothetical protein PA1324"/>
    <property type="match status" value="1"/>
</dbReference>
<dbReference type="Gene3D" id="2.60.40.10">
    <property type="entry name" value="Immunoglobulins"/>
    <property type="match status" value="1"/>
</dbReference>
<sequence length="1607" mass="174586">MTKLVEKISFRNIMVLMSAAMILLLLAGSAMAANELSSKWSDGDSSSFELNESRSLIYTIGSLPKGTYELEITLANTDGSYSDSGFEILGYTGSDKIPDTYSNILNKDKIKLSNDKTTLTYTLENPIFMTLDVVIYANGSGVYPNEEVQISAVLKQSGGNPIDTDTTSIDCKIDKVSFSSQMFLLNPAEMPAYFDKTVLVNATYRIAASTEASRTYSTNGLKLPVQGLTVDFSNVEIKYYNGTAMDIKKYSELYETYGDNSPIVFMDESGNTLTNHKLVLGNKANLFSGTSYPFSFKVNGGFVNQGAAPQIIFKNISVSGDILSNGRGPSYQFGSSLVNAVSAPATLTGSENMNVYIYPLAGILPNSIQYDQSNDPRAHLYTQDLFKLQITDSIRDGRDVEITVVLPDGVNITHLRMPKPPAKDNDDIKYKSVSVYNNTSKVYDSLDTYVSVSNTGSYLVDFTDHGFDPVFDEGDDRVMKFKFEKLLKIRLAYSSAGNYASTNGITFIGTTEDVEDSTITVKTTAPGNDVSGSLDLTPDSKYPLSGYIGLKKGELLVNSDGTKISAPLVKGETYVLSSNFTPSGYPYYSSHRTDPLSPSSTYTVSNPVVYFSIPKDFAAGTPTLQHSSTKSGAITDVLGREVVLADPVIYPNAGVYGDEGGRLVEVRMMLAENPVGSLDPQNFWLKTGTYKIDLPITLSLLTTEESVVFTKDSVLVSSWDSGASFFKARDGGNCGNTLTLTSAGIDFSAVSAISDDGIYARYLEDKSFSINTEKVTDVSVYVETASGYVSYNPSNPNSYLQLHAGSKNEVFHMVMKGGTETVESDSVLGSAAYFVIPKGSEWKTVLNGDFVLNTDMAAVEVSYTDFAVDSDKIGTDYDYSYFDSIDENEWTKIDFTPVTGTESKSNLDSVTLNAITMVKCLFVLNDPDEMFDLSMPFEVPRAEEGTTYGGPAALIRGHTAFSFGDPINIAKDDSNTPAIERTKTSAPALKFVDSVDGSELVLSNIPTSFADVRMEDGESSIPNWWNVSVSDDFTDVALSSIKIDFVPAKSGQSRTQPLTPFTPNGAFYEKDATDGLEWNSYTVSDKSFVTLTPGTYTFTYTTAKDDDLQSDTKIVSLTITKDNEIKLSNGKYEAFQDSSKKGTDPIPVFKSFVSGTDDNVPIASTDFVHVPTVGSNDFGVIGWDVPGKYAFTYSYTDIGNNKETADVDVIIKYKGALTLKPVLQAGSEDLIETIVFGVNGDTVDFDGEKYTAELKAASGTPKQVVYTVSLTSYPSGLIKPDTLPSGTAGTDVGDMLPFPSKEVIFTPAQFIVETDGAGVETLTLMKVGAGGDPDEEIETKSIYGTAADTIAFAPEDGEWFKDGAYYMTVTFLPGYGVGASSDFSESGDVFKTASVTLNSEDVEWNCNIEKTPLVSGIAWNDANKDSLMDVGEDVLSDVEVELWYNDGTDWTIVGTTATNDTGYYRFYEDLEEGAYYIKVNVLSGYQLSEFVVGGAQVIHKVNNCSDEFNLDSNDGMWKTDGHIGLYKTENSGNGNGYGQAYVVYSTSGGTILVEGPEGDVIEPGFERPVDVPEEEKGFPWLFLILVIGGILVFFVVFYSEYVKKEQN</sequence>
<evidence type="ECO:0000313" key="7">
    <source>
        <dbReference type="Proteomes" id="UP001272052"/>
    </source>
</evidence>
<keyword evidence="4" id="KW-0812">Transmembrane</keyword>
<gene>
    <name evidence="6" type="ORF">MmiAt1_17750</name>
</gene>
<evidence type="ECO:0000256" key="1">
    <source>
        <dbReference type="ARBA" id="ARBA00004613"/>
    </source>
</evidence>
<dbReference type="Proteomes" id="UP001272052">
    <property type="component" value="Unassembled WGS sequence"/>
</dbReference>
<comment type="subcellular location">
    <subcellularLocation>
        <location evidence="1">Secreted</location>
    </subcellularLocation>
</comment>
<evidence type="ECO:0000256" key="3">
    <source>
        <dbReference type="ARBA" id="ARBA00022729"/>
    </source>
</evidence>
<evidence type="ECO:0000256" key="4">
    <source>
        <dbReference type="SAM" id="Phobius"/>
    </source>
</evidence>
<dbReference type="InterPro" id="IPR033764">
    <property type="entry name" value="Sdr_B"/>
</dbReference>
<keyword evidence="4" id="KW-1133">Transmembrane helix</keyword>
<feature type="domain" description="SD-repeat containing protein B" evidence="5">
    <location>
        <begin position="1418"/>
        <end position="1495"/>
    </location>
</feature>